<keyword evidence="4" id="KW-0521">NADP</keyword>
<dbReference type="Proteomes" id="UP000236434">
    <property type="component" value="Unassembled WGS sequence"/>
</dbReference>
<evidence type="ECO:0000259" key="6">
    <source>
        <dbReference type="Pfam" id="PF00724"/>
    </source>
</evidence>
<protein>
    <submittedName>
        <fullName evidence="7">NADPH dehydrogenase</fullName>
        <ecNumber evidence="7">1.6.99.1</ecNumber>
    </submittedName>
</protein>
<organism evidence="7 8">
    <name type="scientific">Petrotoga olearia DSM 13574</name>
    <dbReference type="NCBI Taxonomy" id="1122955"/>
    <lineage>
        <taxon>Bacteria</taxon>
        <taxon>Thermotogati</taxon>
        <taxon>Thermotogota</taxon>
        <taxon>Thermotogae</taxon>
        <taxon>Petrotogales</taxon>
        <taxon>Petrotogaceae</taxon>
        <taxon>Petrotoga</taxon>
    </lineage>
</organism>
<keyword evidence="5 7" id="KW-0560">Oxidoreductase</keyword>
<dbReference type="Pfam" id="PF00724">
    <property type="entry name" value="Oxidored_FMN"/>
    <property type="match status" value="1"/>
</dbReference>
<dbReference type="NCBIfam" id="NF010047">
    <property type="entry name" value="PRK13523.1"/>
    <property type="match status" value="1"/>
</dbReference>
<dbReference type="AlphaFoldDB" id="A0A2K1P5I7"/>
<gene>
    <name evidence="7" type="ORF">X929_01465</name>
</gene>
<dbReference type="CDD" id="cd02932">
    <property type="entry name" value="OYE_YqiM_FMN"/>
    <property type="match status" value="1"/>
</dbReference>
<sequence>MSKLFTPFKVKGLEFKNRIMMSPMCMYSASDDGKLTDWHFVHYSTRAMGGVGLIMQEATAVERRGRITAKDLGLWDDSQVEPLKRMVDFVHSIGCKIGVQLAHAGRKCEVRSETIVAPSVMDWSEEYPVPAELTKEEIKDIVKAFGQAAMRAVKAGYDTVEVHAAHGYLIHEFLSPLSNKRADEYGGKRENRVRFLQEVLNEIKKNIPDNMPIFMRVSATDFVDGGLDINETVEIVKLVKGLVDVVDCSSGGLLSPRIDLYPGYQIIYADTVKRETGVPSVAVGLISSPDMAEEIIGNGRADMVALGRVLLRQPYWPVYAAHELKDGDIIAEQYYRGRYR</sequence>
<reference evidence="7 8" key="1">
    <citation type="submission" date="2013-12" db="EMBL/GenBank/DDBJ databases">
        <title>Comparative genomics of Petrotoga isolates.</title>
        <authorList>
            <person name="Nesbo C.L."/>
            <person name="Charchuk R."/>
            <person name="Chow K."/>
        </authorList>
    </citation>
    <scope>NUCLEOTIDE SEQUENCE [LARGE SCALE GENOMIC DNA]</scope>
    <source>
        <strain evidence="7 8">DSM 13574</strain>
    </source>
</reference>
<dbReference type="GO" id="GO:0010181">
    <property type="term" value="F:FMN binding"/>
    <property type="evidence" value="ECO:0007669"/>
    <property type="project" value="InterPro"/>
</dbReference>
<dbReference type="InterPro" id="IPR001155">
    <property type="entry name" value="OxRdtase_FMN_N"/>
</dbReference>
<dbReference type="PANTHER" id="PTHR43303">
    <property type="entry name" value="NADPH DEHYDROGENASE C23G7.10C-RELATED"/>
    <property type="match status" value="1"/>
</dbReference>
<accession>A0A2K1P5I7</accession>
<evidence type="ECO:0000256" key="3">
    <source>
        <dbReference type="ARBA" id="ARBA00022643"/>
    </source>
</evidence>
<dbReference type="InterPro" id="IPR013785">
    <property type="entry name" value="Aldolase_TIM"/>
</dbReference>
<name>A0A2K1P5I7_9BACT</name>
<comment type="caution">
    <text evidence="7">The sequence shown here is derived from an EMBL/GenBank/DDBJ whole genome shotgun (WGS) entry which is preliminary data.</text>
</comment>
<feature type="domain" description="NADH:flavin oxidoreductase/NADH oxidase N-terminal" evidence="6">
    <location>
        <begin position="3"/>
        <end position="326"/>
    </location>
</feature>
<dbReference type="EC" id="1.6.99.1" evidence="7"/>
<comment type="cofactor">
    <cofactor evidence="1">
        <name>FMN</name>
        <dbReference type="ChEBI" id="CHEBI:58210"/>
    </cofactor>
</comment>
<dbReference type="Gene3D" id="3.20.20.70">
    <property type="entry name" value="Aldolase class I"/>
    <property type="match status" value="1"/>
</dbReference>
<dbReference type="OrthoDB" id="9772736at2"/>
<evidence type="ECO:0000256" key="1">
    <source>
        <dbReference type="ARBA" id="ARBA00001917"/>
    </source>
</evidence>
<evidence type="ECO:0000313" key="7">
    <source>
        <dbReference type="EMBL" id="PNR98058.1"/>
    </source>
</evidence>
<dbReference type="EMBL" id="AZRL01000003">
    <property type="protein sequence ID" value="PNR98058.1"/>
    <property type="molecule type" value="Genomic_DNA"/>
</dbReference>
<evidence type="ECO:0000256" key="2">
    <source>
        <dbReference type="ARBA" id="ARBA00022630"/>
    </source>
</evidence>
<dbReference type="PANTHER" id="PTHR43303:SF4">
    <property type="entry name" value="NADPH DEHYDROGENASE C23G7.10C-RELATED"/>
    <property type="match status" value="1"/>
</dbReference>
<evidence type="ECO:0000256" key="5">
    <source>
        <dbReference type="ARBA" id="ARBA00023002"/>
    </source>
</evidence>
<proteinExistence type="predicted"/>
<dbReference type="RefSeq" id="WP_103066270.1">
    <property type="nucleotide sequence ID" value="NZ_AZRL01000003.1"/>
</dbReference>
<dbReference type="InterPro" id="IPR044152">
    <property type="entry name" value="YqjM-like"/>
</dbReference>
<keyword evidence="2" id="KW-0285">Flavoprotein</keyword>
<dbReference type="GO" id="GO:0050661">
    <property type="term" value="F:NADP binding"/>
    <property type="evidence" value="ECO:0007669"/>
    <property type="project" value="InterPro"/>
</dbReference>
<evidence type="ECO:0000256" key="4">
    <source>
        <dbReference type="ARBA" id="ARBA00022857"/>
    </source>
</evidence>
<evidence type="ECO:0000313" key="8">
    <source>
        <dbReference type="Proteomes" id="UP000236434"/>
    </source>
</evidence>
<keyword evidence="3" id="KW-0288">FMN</keyword>
<dbReference type="SUPFAM" id="SSF51395">
    <property type="entry name" value="FMN-linked oxidoreductases"/>
    <property type="match status" value="1"/>
</dbReference>
<dbReference type="GO" id="GO:0003959">
    <property type="term" value="F:NADPH dehydrogenase activity"/>
    <property type="evidence" value="ECO:0007669"/>
    <property type="project" value="UniProtKB-EC"/>
</dbReference>